<dbReference type="EMBL" id="JAAGLU010000038">
    <property type="protein sequence ID" value="NEC91055.1"/>
    <property type="molecule type" value="Genomic_DNA"/>
</dbReference>
<keyword evidence="10" id="KW-0670">Pyruvate</keyword>
<dbReference type="PANTHER" id="PTHR43178:SF5">
    <property type="entry name" value="LIPOAMIDE ACYLTRANSFERASE COMPONENT OF BRANCHED-CHAIN ALPHA-KETO ACID DEHYDROGENASE COMPLEX, MITOCHONDRIAL"/>
    <property type="match status" value="1"/>
</dbReference>
<organism evidence="10">
    <name type="scientific">Streptomyces sp. SID12501</name>
    <dbReference type="NCBI Taxonomy" id="2706042"/>
    <lineage>
        <taxon>Bacteria</taxon>
        <taxon>Bacillati</taxon>
        <taxon>Actinomycetota</taxon>
        <taxon>Actinomycetes</taxon>
        <taxon>Kitasatosporales</taxon>
        <taxon>Streptomycetaceae</taxon>
        <taxon>Streptomyces</taxon>
    </lineage>
</organism>
<dbReference type="GO" id="GO:0005737">
    <property type="term" value="C:cytoplasm"/>
    <property type="evidence" value="ECO:0007669"/>
    <property type="project" value="TreeGrafter"/>
</dbReference>
<name>A0A6B3C2T1_9ACTN</name>
<dbReference type="SUPFAM" id="SSF51230">
    <property type="entry name" value="Single hybrid motif"/>
    <property type="match status" value="1"/>
</dbReference>
<reference evidence="10" key="1">
    <citation type="submission" date="2020-01" db="EMBL/GenBank/DDBJ databases">
        <title>Insect and environment-associated Actinomycetes.</title>
        <authorList>
            <person name="Currrie C."/>
            <person name="Chevrette M."/>
            <person name="Carlson C."/>
            <person name="Stubbendieck R."/>
            <person name="Wendt-Pienkowski E."/>
        </authorList>
    </citation>
    <scope>NUCLEOTIDE SEQUENCE</scope>
    <source>
        <strain evidence="10">SID12501</strain>
    </source>
</reference>
<evidence type="ECO:0000259" key="8">
    <source>
        <dbReference type="Pfam" id="PF00198"/>
    </source>
</evidence>
<dbReference type="Pfam" id="PF00364">
    <property type="entry name" value="Biotin_lipoyl"/>
    <property type="match status" value="1"/>
</dbReference>
<dbReference type="InterPro" id="IPR023213">
    <property type="entry name" value="CAT-like_dom_sf"/>
</dbReference>
<accession>A0A6B3C2T1</accession>
<dbReference type="EC" id="2.3.1.-" evidence="6"/>
<dbReference type="GO" id="GO:0031405">
    <property type="term" value="F:lipoic acid binding"/>
    <property type="evidence" value="ECO:0007669"/>
    <property type="project" value="TreeGrafter"/>
</dbReference>
<dbReference type="PROSITE" id="PS00189">
    <property type="entry name" value="LIPOYL"/>
    <property type="match status" value="1"/>
</dbReference>
<dbReference type="InterPro" id="IPR001078">
    <property type="entry name" value="2-oxoacid_DH_actylTfrase"/>
</dbReference>
<keyword evidence="4 6" id="KW-0450">Lipoyl</keyword>
<dbReference type="InterPro" id="IPR011053">
    <property type="entry name" value="Single_hybrid_motif"/>
</dbReference>
<comment type="similarity">
    <text evidence="2 6">Belongs to the 2-oxoacid dehydrogenase family.</text>
</comment>
<proteinExistence type="inferred from homology"/>
<evidence type="ECO:0000256" key="6">
    <source>
        <dbReference type="RuleBase" id="RU003423"/>
    </source>
</evidence>
<dbReference type="InterPro" id="IPR050743">
    <property type="entry name" value="2-oxoacid_DH_E2_comp"/>
</dbReference>
<dbReference type="GO" id="GO:0016407">
    <property type="term" value="F:acetyltransferase activity"/>
    <property type="evidence" value="ECO:0007669"/>
    <property type="project" value="TreeGrafter"/>
</dbReference>
<dbReference type="RefSeq" id="WP_164321450.1">
    <property type="nucleotide sequence ID" value="NZ_JAAGLU010000038.1"/>
</dbReference>
<feature type="region of interest" description="Disordered" evidence="7">
    <location>
        <begin position="78"/>
        <end position="104"/>
    </location>
</feature>
<feature type="compositionally biased region" description="Low complexity" evidence="7">
    <location>
        <begin position="79"/>
        <end position="91"/>
    </location>
</feature>
<dbReference type="InterPro" id="IPR000089">
    <property type="entry name" value="Biotin_lipoyl"/>
</dbReference>
<feature type="domain" description="2-oxoacid dehydrogenase acyltransferase catalytic" evidence="8">
    <location>
        <begin position="156"/>
        <end position="372"/>
    </location>
</feature>
<dbReference type="Gene3D" id="3.30.559.10">
    <property type="entry name" value="Chloramphenicol acetyltransferase-like domain"/>
    <property type="match status" value="1"/>
</dbReference>
<gene>
    <name evidence="10" type="ORF">G3I71_35830</name>
</gene>
<comment type="caution">
    <text evidence="10">The sequence shown here is derived from an EMBL/GenBank/DDBJ whole genome shotgun (WGS) entry which is preliminary data.</text>
</comment>
<dbReference type="Pfam" id="PF00198">
    <property type="entry name" value="2-oxoacid_dh"/>
    <property type="match status" value="1"/>
</dbReference>
<dbReference type="PANTHER" id="PTHR43178">
    <property type="entry name" value="DIHYDROLIPOAMIDE ACETYLTRANSFERASE COMPONENT OF PYRUVATE DEHYDROGENASE COMPLEX"/>
    <property type="match status" value="1"/>
</dbReference>
<dbReference type="SUPFAM" id="SSF52777">
    <property type="entry name" value="CoA-dependent acyltransferases"/>
    <property type="match status" value="1"/>
</dbReference>
<dbReference type="InterPro" id="IPR003016">
    <property type="entry name" value="2-oxoA_DH_lipoyl-BS"/>
</dbReference>
<evidence type="ECO:0000256" key="2">
    <source>
        <dbReference type="ARBA" id="ARBA00007317"/>
    </source>
</evidence>
<dbReference type="Gene3D" id="2.40.50.100">
    <property type="match status" value="1"/>
</dbReference>
<evidence type="ECO:0000256" key="7">
    <source>
        <dbReference type="SAM" id="MobiDB-lite"/>
    </source>
</evidence>
<comment type="cofactor">
    <cofactor evidence="1 6">
        <name>(R)-lipoate</name>
        <dbReference type="ChEBI" id="CHEBI:83088"/>
    </cofactor>
</comment>
<evidence type="ECO:0000256" key="4">
    <source>
        <dbReference type="ARBA" id="ARBA00022823"/>
    </source>
</evidence>
<evidence type="ECO:0000256" key="1">
    <source>
        <dbReference type="ARBA" id="ARBA00001938"/>
    </source>
</evidence>
<evidence type="ECO:0000313" key="10">
    <source>
        <dbReference type="EMBL" id="NEC91055.1"/>
    </source>
</evidence>
<keyword evidence="3 6" id="KW-0808">Transferase</keyword>
<evidence type="ECO:0000259" key="9">
    <source>
        <dbReference type="Pfam" id="PF00364"/>
    </source>
</evidence>
<feature type="domain" description="Lipoyl-binding" evidence="9">
    <location>
        <begin position="4"/>
        <end position="73"/>
    </location>
</feature>
<evidence type="ECO:0000256" key="5">
    <source>
        <dbReference type="ARBA" id="ARBA00023315"/>
    </source>
</evidence>
<dbReference type="CDD" id="cd06849">
    <property type="entry name" value="lipoyl_domain"/>
    <property type="match status" value="1"/>
</dbReference>
<sequence>MVDIAVPKLNNNDSSYLLVEWLFDDGDQVPADASVAVLETSKATEDLIAPASGVLQRIVPDGTECACGEVIGRLVGNTADSPPASAPPVDAGAERVANTSGTSPLVTAPARELMDELGIDDAELCSLDKKVVKRADIERLADLRGGSGAPANPEGHRLSPNQRAVWNVVSESQRTIPAAFTVVHVDMGQVEESAARLGTMAGATEFVIAAMARLREDFPLFFAAPGETGWVRPAGASHIAVTVDVGKGLFTPVVREAEQLSVTEIADVMMDFRIKAVRDGFRGSDLAGGTALLALNNDAGVVMATPIVFPGNTCAVSLGDTRDELSVDDHGEVRLRRVAAIGVAYDHRIVNGRDAVRFLRTLRERLEHAHELTVSPRDVR</sequence>
<keyword evidence="5 6" id="KW-0012">Acyltransferase</keyword>
<evidence type="ECO:0000256" key="3">
    <source>
        <dbReference type="ARBA" id="ARBA00022679"/>
    </source>
</evidence>
<dbReference type="AlphaFoldDB" id="A0A6B3C2T1"/>
<protein>
    <recommendedName>
        <fullName evidence="6">Dihydrolipoamide acetyltransferase component of pyruvate dehydrogenase complex</fullName>
        <ecNumber evidence="6">2.3.1.-</ecNumber>
    </recommendedName>
</protein>